<name>A0A076F1W9_RHOOP</name>
<evidence type="ECO:0000313" key="2">
    <source>
        <dbReference type="Proteomes" id="UP000028488"/>
    </source>
</evidence>
<dbReference type="eggNOG" id="ENOG5032SNS">
    <property type="taxonomic scope" value="Bacteria"/>
</dbReference>
<proteinExistence type="predicted"/>
<dbReference type="SUPFAM" id="SSF55961">
    <property type="entry name" value="Bet v1-like"/>
    <property type="match status" value="1"/>
</dbReference>
<evidence type="ECO:0000313" key="1">
    <source>
        <dbReference type="EMBL" id="AII09754.1"/>
    </source>
</evidence>
<dbReference type="InterPro" id="IPR023393">
    <property type="entry name" value="START-like_dom_sf"/>
</dbReference>
<dbReference type="InterPro" id="IPR019587">
    <property type="entry name" value="Polyketide_cyclase/dehydratase"/>
</dbReference>
<gene>
    <name evidence="1" type="ORF">EP51_35980</name>
</gene>
<accession>A0A076F1W9</accession>
<dbReference type="Pfam" id="PF10604">
    <property type="entry name" value="Polyketide_cyc2"/>
    <property type="match status" value="1"/>
</dbReference>
<dbReference type="Proteomes" id="UP000028488">
    <property type="component" value="Chromosome"/>
</dbReference>
<dbReference type="AlphaFoldDB" id="A0A076F1W9"/>
<protein>
    <submittedName>
        <fullName evidence="1">Polyketide cyclase</fullName>
    </submittedName>
</protein>
<reference evidence="1 2" key="1">
    <citation type="submission" date="2014-07" db="EMBL/GenBank/DDBJ databases">
        <title>Genome Sequence of Rhodococcus opacus Strain R7, a Biodegrader of Mono- and Polycyclic Aromatic Hydrocarbons.</title>
        <authorList>
            <person name="Di Gennaro P."/>
            <person name="Zampolli J."/>
            <person name="Presti I."/>
            <person name="Cappelletti M."/>
            <person name="D'Ursi P."/>
            <person name="Orro A."/>
            <person name="Mezzelani A."/>
            <person name="Milanesi L."/>
        </authorList>
    </citation>
    <scope>NUCLEOTIDE SEQUENCE [LARGE SCALE GENOMIC DNA]</scope>
    <source>
        <strain evidence="1 2">R7</strain>
    </source>
</reference>
<dbReference type="RefSeq" id="WP_128641863.1">
    <property type="nucleotide sequence ID" value="NZ_CP008947.1"/>
</dbReference>
<sequence length="141" mass="15630">MSYIYESTHIDVTPVAAWDALRDWGALHTRLAAGFVTASVIDRDDRDDRVITFFDGSVVRERLVSCDEDARRLAWSIVDGPYLHHHASAQVSDDGTGATVFVWIADILPATLAGRTAQMMELGIDAVRRTLESADRVVDTR</sequence>
<dbReference type="Gene3D" id="3.30.530.20">
    <property type="match status" value="1"/>
</dbReference>
<organism evidence="1 2">
    <name type="scientific">Rhodococcus opacus</name>
    <name type="common">Nocardia opaca</name>
    <dbReference type="NCBI Taxonomy" id="37919"/>
    <lineage>
        <taxon>Bacteria</taxon>
        <taxon>Bacillati</taxon>
        <taxon>Actinomycetota</taxon>
        <taxon>Actinomycetes</taxon>
        <taxon>Mycobacteriales</taxon>
        <taxon>Nocardiaceae</taxon>
        <taxon>Rhodococcus</taxon>
    </lineage>
</organism>
<dbReference type="EMBL" id="CP008947">
    <property type="protein sequence ID" value="AII09754.1"/>
    <property type="molecule type" value="Genomic_DNA"/>
</dbReference>
<dbReference type="CDD" id="cd07821">
    <property type="entry name" value="PYR_PYL_RCAR_like"/>
    <property type="match status" value="1"/>
</dbReference>